<name>A0A2N5SFT4_9BASI</name>
<accession>A0A2N5SFT4</accession>
<protein>
    <recommendedName>
        <fullName evidence="4">BED-type domain-containing protein</fullName>
    </recommendedName>
</protein>
<feature type="region of interest" description="Disordered" evidence="1">
    <location>
        <begin position="55"/>
        <end position="77"/>
    </location>
</feature>
<reference evidence="2 3" key="1">
    <citation type="submission" date="2017-11" db="EMBL/GenBank/DDBJ databases">
        <title>De novo assembly and phasing of dikaryotic genomes from two isolates of Puccinia coronata f. sp. avenae, the causal agent of oat crown rust.</title>
        <authorList>
            <person name="Miller M.E."/>
            <person name="Zhang Y."/>
            <person name="Omidvar V."/>
            <person name="Sperschneider J."/>
            <person name="Schwessinger B."/>
            <person name="Raley C."/>
            <person name="Palmer J.M."/>
            <person name="Garnica D."/>
            <person name="Upadhyaya N."/>
            <person name="Rathjen J."/>
            <person name="Taylor J.M."/>
            <person name="Park R.F."/>
            <person name="Dodds P.N."/>
            <person name="Hirsch C.D."/>
            <person name="Kianian S.F."/>
            <person name="Figueroa M."/>
        </authorList>
    </citation>
    <scope>NUCLEOTIDE SEQUENCE [LARGE SCALE GENOMIC DNA]</scope>
    <source>
        <strain evidence="2">12NC29</strain>
    </source>
</reference>
<dbReference type="OrthoDB" id="2506397at2759"/>
<dbReference type="Proteomes" id="UP000235388">
    <property type="component" value="Unassembled WGS sequence"/>
</dbReference>
<evidence type="ECO:0008006" key="4">
    <source>
        <dbReference type="Google" id="ProtNLM"/>
    </source>
</evidence>
<dbReference type="AlphaFoldDB" id="A0A2N5SFT4"/>
<organism evidence="2 3">
    <name type="scientific">Puccinia coronata f. sp. avenae</name>
    <dbReference type="NCBI Taxonomy" id="200324"/>
    <lineage>
        <taxon>Eukaryota</taxon>
        <taxon>Fungi</taxon>
        <taxon>Dikarya</taxon>
        <taxon>Basidiomycota</taxon>
        <taxon>Pucciniomycotina</taxon>
        <taxon>Pucciniomycetes</taxon>
        <taxon>Pucciniales</taxon>
        <taxon>Pucciniaceae</taxon>
        <taxon>Puccinia</taxon>
    </lineage>
</organism>
<keyword evidence="3" id="KW-1185">Reference proteome</keyword>
<sequence length="404" mass="45111">MPTVQKTRKKNKEPKYANILDYFEDPTWREGDPPGTALMYKCKWCPNIYRAQKSSRANLKTHRDGSTQSDKNQKGCLGQDKAKQAGIMLPPSVSEKMDASKNDEKQPGLTVFLKPTFVNCVLNQLLMMWQIRQALPWSRIKDPFLRAAFQFSNPKAVLYGRQWSADEAKKLYLVLKSCVFDELNNLNTRFTLIHDLWTTKGNRFSFIGAAAAYINDDWEYVTTDSGSNNNTMASSMYTLLHNGDGSTVTGDFEWDPTTMHIRCICHKLALIVNAGLAALSLKTLPPAKTKESVLGFFPLLGRLTEETESKDGQPAAGVKVVRESNNGLVGLDVESDANYGNADDEASETGEELRSQPKDNGAAEVNLVPNSLGCASRKHAKSTKLKDLTKKVAFLELQLFYLRH</sequence>
<gene>
    <name evidence="2" type="ORF">PCANC_21935</name>
</gene>
<feature type="region of interest" description="Disordered" evidence="1">
    <location>
        <begin position="332"/>
        <end position="364"/>
    </location>
</feature>
<dbReference type="PANTHER" id="PTHR47501:SF5">
    <property type="entry name" value="HAT C-TERMINAL DIMERISATION DOMAIN-CONTAINING PROTEIN"/>
    <property type="match status" value="1"/>
</dbReference>
<proteinExistence type="predicted"/>
<evidence type="ECO:0000313" key="3">
    <source>
        <dbReference type="Proteomes" id="UP000235388"/>
    </source>
</evidence>
<dbReference type="PANTHER" id="PTHR47501">
    <property type="entry name" value="TRANSPOSASE-RELATED"/>
    <property type="match status" value="1"/>
</dbReference>
<evidence type="ECO:0000256" key="1">
    <source>
        <dbReference type="SAM" id="MobiDB-lite"/>
    </source>
</evidence>
<evidence type="ECO:0000313" key="2">
    <source>
        <dbReference type="EMBL" id="PLW12084.1"/>
    </source>
</evidence>
<comment type="caution">
    <text evidence="2">The sequence shown here is derived from an EMBL/GenBank/DDBJ whole genome shotgun (WGS) entry which is preliminary data.</text>
</comment>
<dbReference type="EMBL" id="PGCJ01000994">
    <property type="protein sequence ID" value="PLW12084.1"/>
    <property type="molecule type" value="Genomic_DNA"/>
</dbReference>